<reference evidence="6" key="1">
    <citation type="submission" date="2015-07" db="EMBL/GenBank/DDBJ databases">
        <title>Draft genome sequence of Acetobacterium bakii DSM 8293, a potential psychrophilic chemical producer through syngas fermentation.</title>
        <authorList>
            <person name="Song Y."/>
            <person name="Hwang S."/>
            <person name="Cho B.-K."/>
        </authorList>
    </citation>
    <scope>NUCLEOTIDE SEQUENCE [LARGE SCALE GENOMIC DNA]</scope>
    <source>
        <strain evidence="6">DSM 8239</strain>
    </source>
</reference>
<dbReference type="PROSITE" id="PS50995">
    <property type="entry name" value="HTH_MARR_2"/>
    <property type="match status" value="1"/>
</dbReference>
<dbReference type="STRING" id="52689.AKG39_18355"/>
<evidence type="ECO:0000313" key="6">
    <source>
        <dbReference type="Proteomes" id="UP000036873"/>
    </source>
</evidence>
<gene>
    <name evidence="5" type="ORF">AKG39_18355</name>
</gene>
<keyword evidence="6" id="KW-1185">Reference proteome</keyword>
<dbReference type="GO" id="GO:0003677">
    <property type="term" value="F:DNA binding"/>
    <property type="evidence" value="ECO:0007669"/>
    <property type="project" value="UniProtKB-KW"/>
</dbReference>
<dbReference type="PANTHER" id="PTHR42756:SF1">
    <property type="entry name" value="TRANSCRIPTIONAL REPRESSOR OF EMRAB OPERON"/>
    <property type="match status" value="1"/>
</dbReference>
<evidence type="ECO:0000256" key="2">
    <source>
        <dbReference type="ARBA" id="ARBA00023125"/>
    </source>
</evidence>
<keyword evidence="1" id="KW-0805">Transcription regulation</keyword>
<name>A0A0L6TXR8_9FIRM</name>
<keyword evidence="2" id="KW-0238">DNA-binding</keyword>
<dbReference type="SUPFAM" id="SSF46785">
    <property type="entry name" value="Winged helix' DNA-binding domain"/>
    <property type="match status" value="1"/>
</dbReference>
<dbReference type="Gene3D" id="1.10.10.10">
    <property type="entry name" value="Winged helix-like DNA-binding domain superfamily/Winged helix DNA-binding domain"/>
    <property type="match status" value="1"/>
</dbReference>
<dbReference type="OrthoDB" id="327696at2"/>
<evidence type="ECO:0000256" key="3">
    <source>
        <dbReference type="ARBA" id="ARBA00023163"/>
    </source>
</evidence>
<dbReference type="PANTHER" id="PTHR42756">
    <property type="entry name" value="TRANSCRIPTIONAL REGULATOR, MARR"/>
    <property type="match status" value="1"/>
</dbReference>
<dbReference type="InterPro" id="IPR000835">
    <property type="entry name" value="HTH_MarR-typ"/>
</dbReference>
<dbReference type="EMBL" id="LGYO01000067">
    <property type="protein sequence ID" value="KNZ40350.1"/>
    <property type="molecule type" value="Genomic_DNA"/>
</dbReference>
<comment type="caution">
    <text evidence="5">The sequence shown here is derived from an EMBL/GenBank/DDBJ whole genome shotgun (WGS) entry which is preliminary data.</text>
</comment>
<sequence length="165" mass="18895">MENGSKVNLEGMMFDYIDKVKYLLSPEIWGNDLFNCSKNEVFLLLLLYRNSDVNMTQIAEYLNAPLNTSTGIVARMEKRNLVNRERSSEDKRVVTIKLTDAGRGYIRDMIKEITRYGELMMDSFSPEEVGLVFKMVDKVMDTLSGEGAKQAQQPPDTKIRKIVIN</sequence>
<accession>A0A0L6TXR8</accession>
<dbReference type="Pfam" id="PF01047">
    <property type="entry name" value="MarR"/>
    <property type="match status" value="1"/>
</dbReference>
<proteinExistence type="predicted"/>
<dbReference type="AlphaFoldDB" id="A0A0L6TXR8"/>
<evidence type="ECO:0000313" key="5">
    <source>
        <dbReference type="EMBL" id="KNZ40350.1"/>
    </source>
</evidence>
<dbReference type="RefSeq" id="WP_050741859.1">
    <property type="nucleotide sequence ID" value="NZ_LGYO01000067.1"/>
</dbReference>
<keyword evidence="3" id="KW-0804">Transcription</keyword>
<protein>
    <recommendedName>
        <fullName evidence="4">HTH marR-type domain-containing protein</fullName>
    </recommendedName>
</protein>
<evidence type="ECO:0000256" key="1">
    <source>
        <dbReference type="ARBA" id="ARBA00023015"/>
    </source>
</evidence>
<evidence type="ECO:0000259" key="4">
    <source>
        <dbReference type="PROSITE" id="PS50995"/>
    </source>
</evidence>
<dbReference type="InterPro" id="IPR036388">
    <property type="entry name" value="WH-like_DNA-bd_sf"/>
</dbReference>
<dbReference type="Proteomes" id="UP000036873">
    <property type="component" value="Unassembled WGS sequence"/>
</dbReference>
<organism evidence="5 6">
    <name type="scientific">Acetobacterium bakii</name>
    <dbReference type="NCBI Taxonomy" id="52689"/>
    <lineage>
        <taxon>Bacteria</taxon>
        <taxon>Bacillati</taxon>
        <taxon>Bacillota</taxon>
        <taxon>Clostridia</taxon>
        <taxon>Eubacteriales</taxon>
        <taxon>Eubacteriaceae</taxon>
        <taxon>Acetobacterium</taxon>
    </lineage>
</organism>
<dbReference type="PRINTS" id="PR00598">
    <property type="entry name" value="HTHMARR"/>
</dbReference>
<feature type="domain" description="HTH marR-type" evidence="4">
    <location>
        <begin position="1"/>
        <end position="141"/>
    </location>
</feature>
<dbReference type="GO" id="GO:0003700">
    <property type="term" value="F:DNA-binding transcription factor activity"/>
    <property type="evidence" value="ECO:0007669"/>
    <property type="project" value="InterPro"/>
</dbReference>
<dbReference type="SMART" id="SM00347">
    <property type="entry name" value="HTH_MARR"/>
    <property type="match status" value="1"/>
</dbReference>
<dbReference type="InterPro" id="IPR036390">
    <property type="entry name" value="WH_DNA-bd_sf"/>
</dbReference>